<dbReference type="AlphaFoldDB" id="A0AA36JBV0"/>
<dbReference type="EMBL" id="CAUJNA010003491">
    <property type="protein sequence ID" value="CAJ1403322.1"/>
    <property type="molecule type" value="Genomic_DNA"/>
</dbReference>
<protein>
    <submittedName>
        <fullName evidence="1">Uncharacterized protein</fullName>
    </submittedName>
</protein>
<accession>A0AA36JBV0</accession>
<reference evidence="1" key="1">
    <citation type="submission" date="2023-08" db="EMBL/GenBank/DDBJ databases">
        <authorList>
            <person name="Chen Y."/>
            <person name="Shah S."/>
            <person name="Dougan E. K."/>
            <person name="Thang M."/>
            <person name="Chan C."/>
        </authorList>
    </citation>
    <scope>NUCLEOTIDE SEQUENCE</scope>
</reference>
<comment type="caution">
    <text evidence="1">The sequence shown here is derived from an EMBL/GenBank/DDBJ whole genome shotgun (WGS) entry which is preliminary data.</text>
</comment>
<name>A0AA36JBV0_9DINO</name>
<proteinExistence type="predicted"/>
<evidence type="ECO:0000313" key="2">
    <source>
        <dbReference type="Proteomes" id="UP001178507"/>
    </source>
</evidence>
<gene>
    <name evidence="1" type="ORF">EVOR1521_LOCUS26015</name>
</gene>
<organism evidence="1 2">
    <name type="scientific">Effrenium voratum</name>
    <dbReference type="NCBI Taxonomy" id="2562239"/>
    <lineage>
        <taxon>Eukaryota</taxon>
        <taxon>Sar</taxon>
        <taxon>Alveolata</taxon>
        <taxon>Dinophyceae</taxon>
        <taxon>Suessiales</taxon>
        <taxon>Symbiodiniaceae</taxon>
        <taxon>Effrenium</taxon>
    </lineage>
</organism>
<evidence type="ECO:0000313" key="1">
    <source>
        <dbReference type="EMBL" id="CAJ1403322.1"/>
    </source>
</evidence>
<sequence>MSSGPTRGVASPTKRRRAVSCARALQDRLAACMASDGSLGGCRSQGDGAVCRCPAVMFDDRAKHHKVNELSNDFNRALWCVARGLLDSSSRERLVVDFFMAKGHSSHVLAHGLTASVARRWRLGGFEMDAGLSQAAAESLGRFGGASVVKSCERWPQSGVVVVNGKAPTRHTEADCLRRLCGNGADLVVLDPDFQILMQEEFFLLEDLCRPAMYAVNNINLAAHGGWIKEYLVTVGWLELAAGSSPDFNSFLNAAQGKGNALALSLRSWSLLLRPEHACRL</sequence>
<keyword evidence="2" id="KW-1185">Reference proteome</keyword>
<dbReference type="Proteomes" id="UP001178507">
    <property type="component" value="Unassembled WGS sequence"/>
</dbReference>